<dbReference type="OrthoDB" id="10502407at2759"/>
<keyword evidence="2" id="KW-1185">Reference proteome</keyword>
<dbReference type="InterPro" id="IPR002110">
    <property type="entry name" value="Ankyrin_rpt"/>
</dbReference>
<dbReference type="SMART" id="SM00248">
    <property type="entry name" value="ANK"/>
    <property type="match status" value="4"/>
</dbReference>
<dbReference type="AlphaFoldDB" id="A0A1Y1WXI0"/>
<name>A0A1Y1WXI0_9FUNG</name>
<reference evidence="1 2" key="2">
    <citation type="submission" date="2016-08" db="EMBL/GenBank/DDBJ databases">
        <title>Pervasive Adenine N6-methylation of Active Genes in Fungi.</title>
        <authorList>
            <consortium name="DOE Joint Genome Institute"/>
            <person name="Mondo S.J."/>
            <person name="Dannebaum R.O."/>
            <person name="Kuo R.C."/>
            <person name="Labutti K."/>
            <person name="Haridas S."/>
            <person name="Kuo A."/>
            <person name="Salamov A."/>
            <person name="Ahrendt S.R."/>
            <person name="Lipzen A."/>
            <person name="Sullivan W."/>
            <person name="Andreopoulos W.B."/>
            <person name="Clum A."/>
            <person name="Lindquist E."/>
            <person name="Daum C."/>
            <person name="Ramamoorthy G.K."/>
            <person name="Gryganskyi A."/>
            <person name="Culley D."/>
            <person name="Magnuson J.K."/>
            <person name="James T.Y."/>
            <person name="O'Malley M.A."/>
            <person name="Stajich J.E."/>
            <person name="Spatafora J.W."/>
            <person name="Visel A."/>
            <person name="Grigoriev I.V."/>
        </authorList>
    </citation>
    <scope>NUCLEOTIDE SEQUENCE [LARGE SCALE GENOMIC DNA]</scope>
    <source>
        <strain evidence="1 2">S4</strain>
    </source>
</reference>
<dbReference type="InterPro" id="IPR036770">
    <property type="entry name" value="Ankyrin_rpt-contain_sf"/>
</dbReference>
<reference evidence="1 2" key="1">
    <citation type="submission" date="2016-08" db="EMBL/GenBank/DDBJ databases">
        <title>A Parts List for Fungal Cellulosomes Revealed by Comparative Genomics.</title>
        <authorList>
            <consortium name="DOE Joint Genome Institute"/>
            <person name="Haitjema C.H."/>
            <person name="Gilmore S.P."/>
            <person name="Henske J.K."/>
            <person name="Solomon K.V."/>
            <person name="De Groot R."/>
            <person name="Kuo A."/>
            <person name="Mondo S.J."/>
            <person name="Salamov A.A."/>
            <person name="Labutti K."/>
            <person name="Zhao Z."/>
            <person name="Chiniquy J."/>
            <person name="Barry K."/>
            <person name="Brewer H.M."/>
            <person name="Purvine S.O."/>
            <person name="Wright A.T."/>
            <person name="Boxma B."/>
            <person name="Van Alen T."/>
            <person name="Hackstein J.H."/>
            <person name="Baker S.E."/>
            <person name="Grigoriev I.V."/>
            <person name="O'Malley M.A."/>
        </authorList>
    </citation>
    <scope>NUCLEOTIDE SEQUENCE [LARGE SCALE GENOMIC DNA]</scope>
    <source>
        <strain evidence="1 2">S4</strain>
    </source>
</reference>
<gene>
    <name evidence="1" type="ORF">BCR32DRAFT_247287</name>
</gene>
<evidence type="ECO:0000313" key="1">
    <source>
        <dbReference type="EMBL" id="ORX78279.1"/>
    </source>
</evidence>
<protein>
    <recommendedName>
        <fullName evidence="3">Ankyrin</fullName>
    </recommendedName>
</protein>
<dbReference type="Proteomes" id="UP000193944">
    <property type="component" value="Unassembled WGS sequence"/>
</dbReference>
<dbReference type="STRING" id="1754192.A0A1Y1WXI0"/>
<proteinExistence type="predicted"/>
<dbReference type="EMBL" id="MCFG01000216">
    <property type="protein sequence ID" value="ORX78279.1"/>
    <property type="molecule type" value="Genomic_DNA"/>
</dbReference>
<evidence type="ECO:0000313" key="2">
    <source>
        <dbReference type="Proteomes" id="UP000193944"/>
    </source>
</evidence>
<dbReference type="Gene3D" id="1.25.40.20">
    <property type="entry name" value="Ankyrin repeat-containing domain"/>
    <property type="match status" value="2"/>
</dbReference>
<accession>A0A1Y1WXI0</accession>
<evidence type="ECO:0008006" key="3">
    <source>
        <dbReference type="Google" id="ProtNLM"/>
    </source>
</evidence>
<comment type="caution">
    <text evidence="1">The sequence shown here is derived from an EMBL/GenBank/DDBJ whole genome shotgun (WGS) entry which is preliminary data.</text>
</comment>
<sequence>MDFNEEKRNVILELIEDDNVKDLKNYTVKNNICLKDFNENFDLLIYGIENGISLEFINFLIHQCQYENLNYSFFINENNRNLFRLITYKYYKVPLFSAVALSNFEIADLLIDNKADINFVVNFKNNDVTVESNKINILQYLSYIDYLDKKNLKYILKKGIHYNKINQNLLNNWITSRHKNELLEVLFKYYIFDNSFILSLLNLYKNQNSLSYEQFQEIIINEKSKIEITDSMYANVMKRWYEKIKVIELFLNYDSRKSSLILNDIYKYDILDKAVCMNNIKLVQKILNLNEFDFNCVDINRIILDALKYNYTSIIIYIMERLINHQSFNYDDDNLFEIMLLKISKDNNITIMQFFINKILKNSIFNENNTFKDTSNNNDNNNNIPKYNSQYLSLILNILIKIRHLEFIKYLIENTNLIIDIKLNDKNNECPLFVAYYSIKTSIKLDYDKSQDIFRYLLTYTNLKYDDIQLLLSMAIHDKIYSVVKWLLKYNKFMNKNDDDKTDFNNKDNNDNNNDNIININSLDTVYTSSDTHINAIYHNEIDKVQLLMNKNYYKYDEKDKNDNYNYNYKYYENFTPLLGKKTI</sequence>
<organism evidence="1 2">
    <name type="scientific">Anaeromyces robustus</name>
    <dbReference type="NCBI Taxonomy" id="1754192"/>
    <lineage>
        <taxon>Eukaryota</taxon>
        <taxon>Fungi</taxon>
        <taxon>Fungi incertae sedis</taxon>
        <taxon>Chytridiomycota</taxon>
        <taxon>Chytridiomycota incertae sedis</taxon>
        <taxon>Neocallimastigomycetes</taxon>
        <taxon>Neocallimastigales</taxon>
        <taxon>Neocallimastigaceae</taxon>
        <taxon>Anaeromyces</taxon>
    </lineage>
</organism>